<sequence>MTWPQSEHGGACCSCLVIQLPGLPGTIPPEQSITRCCLEDILLEVVLQDGDKALMTLALVCSSFRDIVTDENFRERAHFLWLDSYVGRGRRVELRGIYSEDHPGFCSHFCQLRAGF</sequence>
<proteinExistence type="predicted"/>
<comment type="caution">
    <text evidence="1">The sequence shown here is derived from an EMBL/GenBank/DDBJ whole genome shotgun (WGS) entry which is preliminary data.</text>
</comment>
<keyword evidence="2" id="KW-1185">Reference proteome</keyword>
<dbReference type="AlphaFoldDB" id="A0A6A5EA01"/>
<evidence type="ECO:0000313" key="1">
    <source>
        <dbReference type="EMBL" id="KAF1385977.1"/>
    </source>
</evidence>
<dbReference type="EMBL" id="VHII01000009">
    <property type="protein sequence ID" value="KAF1385977.1"/>
    <property type="molecule type" value="Genomic_DNA"/>
</dbReference>
<organism evidence="1 2">
    <name type="scientific">Perca fluviatilis</name>
    <name type="common">European perch</name>
    <dbReference type="NCBI Taxonomy" id="8168"/>
    <lineage>
        <taxon>Eukaryota</taxon>
        <taxon>Metazoa</taxon>
        <taxon>Chordata</taxon>
        <taxon>Craniata</taxon>
        <taxon>Vertebrata</taxon>
        <taxon>Euteleostomi</taxon>
        <taxon>Actinopterygii</taxon>
        <taxon>Neopterygii</taxon>
        <taxon>Teleostei</taxon>
        <taxon>Neoteleostei</taxon>
        <taxon>Acanthomorphata</taxon>
        <taxon>Eupercaria</taxon>
        <taxon>Perciformes</taxon>
        <taxon>Percoidei</taxon>
        <taxon>Percidae</taxon>
        <taxon>Percinae</taxon>
        <taxon>Perca</taxon>
    </lineage>
</organism>
<evidence type="ECO:0008006" key="3">
    <source>
        <dbReference type="Google" id="ProtNLM"/>
    </source>
</evidence>
<name>A0A6A5EA01_PERFL</name>
<accession>A0A6A5EA01</accession>
<evidence type="ECO:0000313" key="2">
    <source>
        <dbReference type="Proteomes" id="UP000465112"/>
    </source>
</evidence>
<reference evidence="1 2" key="1">
    <citation type="submission" date="2019-06" db="EMBL/GenBank/DDBJ databases">
        <title>A chromosome-scale genome assembly of the European perch, Perca fluviatilis.</title>
        <authorList>
            <person name="Roques C."/>
            <person name="Zahm M."/>
            <person name="Cabau C."/>
            <person name="Klopp C."/>
            <person name="Bouchez O."/>
            <person name="Donnadieu C."/>
            <person name="Kuhl H."/>
            <person name="Gislard M."/>
            <person name="Guendouz S."/>
            <person name="Journot L."/>
            <person name="Haffray P."/>
            <person name="Bestin A."/>
            <person name="Morvezen R."/>
            <person name="Feron R."/>
            <person name="Wen M."/>
            <person name="Jouanno E."/>
            <person name="Herpin A."/>
            <person name="Schartl M."/>
            <person name="Postlethwait J."/>
            <person name="Schaerlinger B."/>
            <person name="Chardard D."/>
            <person name="Lecocq T."/>
            <person name="Poncet C."/>
            <person name="Jaffrelo L."/>
            <person name="Lampietro C."/>
            <person name="Guiguen Y."/>
        </authorList>
    </citation>
    <scope>NUCLEOTIDE SEQUENCE [LARGE SCALE GENOMIC DNA]</scope>
    <source>
        <tissue evidence="1">Blood</tissue>
    </source>
</reference>
<dbReference type="Proteomes" id="UP000465112">
    <property type="component" value="Chromosome 9"/>
</dbReference>
<protein>
    <recommendedName>
        <fullName evidence="3">F-box domain-containing protein</fullName>
    </recommendedName>
</protein>
<gene>
    <name evidence="1" type="ORF">PFLUV_G00113360</name>
</gene>